<evidence type="ECO:0000256" key="3">
    <source>
        <dbReference type="SAM" id="SignalP"/>
    </source>
</evidence>
<feature type="chain" id="PRO_5023125730" evidence="3">
    <location>
        <begin position="18"/>
        <end position="255"/>
    </location>
</feature>
<name>A0A5C3KP65_COPMA</name>
<dbReference type="AlphaFoldDB" id="A0A5C3KP65"/>
<dbReference type="Proteomes" id="UP000307440">
    <property type="component" value="Unassembled WGS sequence"/>
</dbReference>
<feature type="transmembrane region" description="Helical" evidence="2">
    <location>
        <begin position="167"/>
        <end position="190"/>
    </location>
</feature>
<sequence length="255" mass="27877">MIIAAFLMCIIASLDVALHLRHVLDIFVGLNNSNSKSVIAALNDTSSWINVMKMACYVAQTFVGDAILIHRCWIVHGRNGLVIILPILFWLGFTACGVMTLYIQATSDTMGALLKAKSIMPFITSMLVLTLAMNVLTTGLIVYSPWKIQKPWLNTRSTFTLRSPFSALLILSLESGLIYTVSMVILFAVYMVGNNAHYGVSNAIVQIIGITFNLMITSVGHGNHAEGGIAPPNSFMSPDTRNEDIKPPTLSTGWR</sequence>
<proteinExistence type="predicted"/>
<feature type="transmembrane region" description="Helical" evidence="2">
    <location>
        <begin position="123"/>
        <end position="146"/>
    </location>
</feature>
<dbReference type="OrthoDB" id="3346544at2759"/>
<evidence type="ECO:0000313" key="4">
    <source>
        <dbReference type="EMBL" id="TFK21683.1"/>
    </source>
</evidence>
<keyword evidence="2" id="KW-1133">Transmembrane helix</keyword>
<evidence type="ECO:0000256" key="1">
    <source>
        <dbReference type="SAM" id="MobiDB-lite"/>
    </source>
</evidence>
<feature type="transmembrane region" description="Helical" evidence="2">
    <location>
        <begin position="196"/>
        <end position="216"/>
    </location>
</feature>
<feature type="transmembrane region" description="Helical" evidence="2">
    <location>
        <begin position="81"/>
        <end position="103"/>
    </location>
</feature>
<organism evidence="4 5">
    <name type="scientific">Coprinopsis marcescibilis</name>
    <name type="common">Agaric fungus</name>
    <name type="synonym">Psathyrella marcescibilis</name>
    <dbReference type="NCBI Taxonomy" id="230819"/>
    <lineage>
        <taxon>Eukaryota</taxon>
        <taxon>Fungi</taxon>
        <taxon>Dikarya</taxon>
        <taxon>Basidiomycota</taxon>
        <taxon>Agaricomycotina</taxon>
        <taxon>Agaricomycetes</taxon>
        <taxon>Agaricomycetidae</taxon>
        <taxon>Agaricales</taxon>
        <taxon>Agaricineae</taxon>
        <taxon>Psathyrellaceae</taxon>
        <taxon>Coprinopsis</taxon>
    </lineage>
</organism>
<keyword evidence="3" id="KW-0732">Signal</keyword>
<gene>
    <name evidence="4" type="ORF">FA15DRAFT_658085</name>
</gene>
<keyword evidence="2" id="KW-0812">Transmembrane</keyword>
<keyword evidence="5" id="KW-1185">Reference proteome</keyword>
<protein>
    <submittedName>
        <fullName evidence="4">Uncharacterized protein</fullName>
    </submittedName>
</protein>
<feature type="signal peptide" evidence="3">
    <location>
        <begin position="1"/>
        <end position="17"/>
    </location>
</feature>
<dbReference type="EMBL" id="ML210260">
    <property type="protein sequence ID" value="TFK21683.1"/>
    <property type="molecule type" value="Genomic_DNA"/>
</dbReference>
<feature type="region of interest" description="Disordered" evidence="1">
    <location>
        <begin position="231"/>
        <end position="255"/>
    </location>
</feature>
<evidence type="ECO:0000313" key="5">
    <source>
        <dbReference type="Proteomes" id="UP000307440"/>
    </source>
</evidence>
<reference evidence="4 5" key="1">
    <citation type="journal article" date="2019" name="Nat. Ecol. Evol.">
        <title>Megaphylogeny resolves global patterns of mushroom evolution.</title>
        <authorList>
            <person name="Varga T."/>
            <person name="Krizsan K."/>
            <person name="Foldi C."/>
            <person name="Dima B."/>
            <person name="Sanchez-Garcia M."/>
            <person name="Sanchez-Ramirez S."/>
            <person name="Szollosi G.J."/>
            <person name="Szarkandi J.G."/>
            <person name="Papp V."/>
            <person name="Albert L."/>
            <person name="Andreopoulos W."/>
            <person name="Angelini C."/>
            <person name="Antonin V."/>
            <person name="Barry K.W."/>
            <person name="Bougher N.L."/>
            <person name="Buchanan P."/>
            <person name="Buyck B."/>
            <person name="Bense V."/>
            <person name="Catcheside P."/>
            <person name="Chovatia M."/>
            <person name="Cooper J."/>
            <person name="Damon W."/>
            <person name="Desjardin D."/>
            <person name="Finy P."/>
            <person name="Geml J."/>
            <person name="Haridas S."/>
            <person name="Hughes K."/>
            <person name="Justo A."/>
            <person name="Karasinski D."/>
            <person name="Kautmanova I."/>
            <person name="Kiss B."/>
            <person name="Kocsube S."/>
            <person name="Kotiranta H."/>
            <person name="LaButti K.M."/>
            <person name="Lechner B.E."/>
            <person name="Liimatainen K."/>
            <person name="Lipzen A."/>
            <person name="Lukacs Z."/>
            <person name="Mihaltcheva S."/>
            <person name="Morgado L.N."/>
            <person name="Niskanen T."/>
            <person name="Noordeloos M.E."/>
            <person name="Ohm R.A."/>
            <person name="Ortiz-Santana B."/>
            <person name="Ovrebo C."/>
            <person name="Racz N."/>
            <person name="Riley R."/>
            <person name="Savchenko A."/>
            <person name="Shiryaev A."/>
            <person name="Soop K."/>
            <person name="Spirin V."/>
            <person name="Szebenyi C."/>
            <person name="Tomsovsky M."/>
            <person name="Tulloss R.E."/>
            <person name="Uehling J."/>
            <person name="Grigoriev I.V."/>
            <person name="Vagvolgyi C."/>
            <person name="Papp T."/>
            <person name="Martin F.M."/>
            <person name="Miettinen O."/>
            <person name="Hibbett D.S."/>
            <person name="Nagy L.G."/>
        </authorList>
    </citation>
    <scope>NUCLEOTIDE SEQUENCE [LARGE SCALE GENOMIC DNA]</scope>
    <source>
        <strain evidence="4 5">CBS 121175</strain>
    </source>
</reference>
<accession>A0A5C3KP65</accession>
<keyword evidence="2" id="KW-0472">Membrane</keyword>
<evidence type="ECO:0000256" key="2">
    <source>
        <dbReference type="SAM" id="Phobius"/>
    </source>
</evidence>